<gene>
    <name evidence="4" type="ORF">ACFSUS_20915</name>
</gene>
<dbReference type="SUPFAM" id="SSF160574">
    <property type="entry name" value="BT0923-like"/>
    <property type="match status" value="2"/>
</dbReference>
<dbReference type="Pfam" id="PF11396">
    <property type="entry name" value="PepSY_like"/>
    <property type="match status" value="3"/>
</dbReference>
<dbReference type="Gene3D" id="3.40.1420.30">
    <property type="match status" value="2"/>
</dbReference>
<feature type="signal peptide" evidence="2">
    <location>
        <begin position="1"/>
        <end position="19"/>
    </location>
</feature>
<feature type="compositionally biased region" description="Gly residues" evidence="1">
    <location>
        <begin position="120"/>
        <end position="129"/>
    </location>
</feature>
<organism evidence="4 5">
    <name type="scientific">Spirosoma soli</name>
    <dbReference type="NCBI Taxonomy" id="1770529"/>
    <lineage>
        <taxon>Bacteria</taxon>
        <taxon>Pseudomonadati</taxon>
        <taxon>Bacteroidota</taxon>
        <taxon>Cytophagia</taxon>
        <taxon>Cytophagales</taxon>
        <taxon>Cytophagaceae</taxon>
        <taxon>Spirosoma</taxon>
    </lineage>
</organism>
<evidence type="ECO:0000256" key="2">
    <source>
        <dbReference type="SAM" id="SignalP"/>
    </source>
</evidence>
<sequence>MKKNAIVCLLALFSLTLWSCNQNGAVSPTDDAATNTARLASDTTGFFCRDSITKVAVADLPATITSYITTNYAGATINYAAKDDAGNFVVAITQNDQRKALLFNTDGTFNQELAVRGRGGKGPGRGPGRGSRNDSLTKITVADLPAAITSYVTTNFSSATITLAAKDENRGYFVMITINGERRTLLFNLDGTFNEEIVRRVKENYTAVAVTSLPAAITSYVTANYAGSTIVQAGKSSTGQFLVWVQQANARPVALVFAADGTFVQALKHRR</sequence>
<evidence type="ECO:0000256" key="1">
    <source>
        <dbReference type="SAM" id="MobiDB-lite"/>
    </source>
</evidence>
<name>A0ABW5M9Q0_9BACT</name>
<feature type="chain" id="PRO_5047423535" evidence="2">
    <location>
        <begin position="20"/>
        <end position="271"/>
    </location>
</feature>
<keyword evidence="2" id="KW-0732">Signal</keyword>
<accession>A0ABW5M9Q0</accession>
<dbReference type="RefSeq" id="WP_381525711.1">
    <property type="nucleotide sequence ID" value="NZ_JBHULN010000015.1"/>
</dbReference>
<feature type="region of interest" description="Disordered" evidence="1">
    <location>
        <begin position="115"/>
        <end position="135"/>
    </location>
</feature>
<keyword evidence="5" id="KW-1185">Reference proteome</keyword>
<reference evidence="5" key="1">
    <citation type="journal article" date="2019" name="Int. J. Syst. Evol. Microbiol.">
        <title>The Global Catalogue of Microorganisms (GCM) 10K type strain sequencing project: providing services to taxonomists for standard genome sequencing and annotation.</title>
        <authorList>
            <consortium name="The Broad Institute Genomics Platform"/>
            <consortium name="The Broad Institute Genome Sequencing Center for Infectious Disease"/>
            <person name="Wu L."/>
            <person name="Ma J."/>
        </authorList>
    </citation>
    <scope>NUCLEOTIDE SEQUENCE [LARGE SCALE GENOMIC DNA]</scope>
    <source>
        <strain evidence="5">KCTC 42805</strain>
    </source>
</reference>
<dbReference type="EMBL" id="JBHULN010000015">
    <property type="protein sequence ID" value="MFD2573116.1"/>
    <property type="molecule type" value="Genomic_DNA"/>
</dbReference>
<feature type="domain" description="Putative beta-lactamase-inhibitor-like PepSY-like" evidence="3">
    <location>
        <begin position="137"/>
        <end position="193"/>
    </location>
</feature>
<proteinExistence type="predicted"/>
<evidence type="ECO:0000313" key="5">
    <source>
        <dbReference type="Proteomes" id="UP001597469"/>
    </source>
</evidence>
<comment type="caution">
    <text evidence="4">The sequence shown here is derived from an EMBL/GenBank/DDBJ whole genome shotgun (WGS) entry which is preliminary data.</text>
</comment>
<protein>
    <submittedName>
        <fullName evidence="4">PepSY-like domain-containing protein</fullName>
    </submittedName>
</protein>
<dbReference type="Proteomes" id="UP001597469">
    <property type="component" value="Unassembled WGS sequence"/>
</dbReference>
<evidence type="ECO:0000259" key="3">
    <source>
        <dbReference type="Pfam" id="PF11396"/>
    </source>
</evidence>
<feature type="domain" description="Putative beta-lactamase-inhibitor-like PepSY-like" evidence="3">
    <location>
        <begin position="53"/>
        <end position="109"/>
    </location>
</feature>
<dbReference type="InterPro" id="IPR021533">
    <property type="entry name" value="PepSY-like"/>
</dbReference>
<feature type="domain" description="Putative beta-lactamase-inhibitor-like PepSY-like" evidence="3">
    <location>
        <begin position="201"/>
        <end position="263"/>
    </location>
</feature>
<evidence type="ECO:0000313" key="4">
    <source>
        <dbReference type="EMBL" id="MFD2573116.1"/>
    </source>
</evidence>